<feature type="domain" description="HNH nuclease" evidence="2">
    <location>
        <begin position="13"/>
        <end position="67"/>
    </location>
</feature>
<accession>A0A1E5PU06</accession>
<dbReference type="AlphaFoldDB" id="A0A1E5PU06"/>
<gene>
    <name evidence="3" type="ORF">BGK67_18405</name>
</gene>
<proteinExistence type="predicted"/>
<name>A0A1E5PU06_9ACTN</name>
<evidence type="ECO:0000256" key="1">
    <source>
        <dbReference type="SAM" id="MobiDB-lite"/>
    </source>
</evidence>
<dbReference type="Proteomes" id="UP000095705">
    <property type="component" value="Unassembled WGS sequence"/>
</dbReference>
<dbReference type="OrthoDB" id="9802901at2"/>
<dbReference type="Pfam" id="PF01844">
    <property type="entry name" value="HNH"/>
    <property type="match status" value="1"/>
</dbReference>
<comment type="caution">
    <text evidence="3">The sequence shown here is derived from an EMBL/GenBank/DDBJ whole genome shotgun (WGS) entry which is preliminary data.</text>
</comment>
<feature type="compositionally biased region" description="Basic and acidic residues" evidence="1">
    <location>
        <begin position="247"/>
        <end position="257"/>
    </location>
</feature>
<dbReference type="GO" id="GO:0004519">
    <property type="term" value="F:endonuclease activity"/>
    <property type="evidence" value="ECO:0007669"/>
    <property type="project" value="InterPro"/>
</dbReference>
<feature type="region of interest" description="Disordered" evidence="1">
    <location>
        <begin position="98"/>
        <end position="121"/>
    </location>
</feature>
<protein>
    <recommendedName>
        <fullName evidence="2">HNH nuclease domain-containing protein</fullName>
    </recommendedName>
</protein>
<dbReference type="InterPro" id="IPR003615">
    <property type="entry name" value="HNH_nuc"/>
</dbReference>
<dbReference type="STRING" id="36818.BGK67_18405"/>
<dbReference type="CDD" id="cd00085">
    <property type="entry name" value="HNHc"/>
    <property type="match status" value="1"/>
</dbReference>
<dbReference type="Gene3D" id="1.10.30.50">
    <property type="match status" value="1"/>
</dbReference>
<dbReference type="GO" id="GO:0008270">
    <property type="term" value="F:zinc ion binding"/>
    <property type="evidence" value="ECO:0007669"/>
    <property type="project" value="InterPro"/>
</dbReference>
<sequence length="257" mass="28037">MRTHQLNARRRRARKFQLAVRDGAHCTYCLAPFTHLRHATLDHVVPFHLLRTWSAGHLVLACRPCNHAKADRFPLLIALLLIHVVDGVDASTVHPDVHPASTLDRSTAPATGSAPVESGGRTVDRVDAHASTTVFTPGCWALLARLAHARQSADRTALESGGRSTIHQDVHGAHDRVHDAHAPAHETADRTAVESGGRSAVHPSVHGAHAHLPGAHERAQASVRRRSRGAREVDRSTRTRLCVNPHESIRTPRRESA</sequence>
<dbReference type="SMART" id="SM00507">
    <property type="entry name" value="HNHc"/>
    <property type="match status" value="1"/>
</dbReference>
<dbReference type="EMBL" id="MEHK01000001">
    <property type="protein sequence ID" value="OEJ33029.1"/>
    <property type="molecule type" value="Genomic_DNA"/>
</dbReference>
<organism evidence="3 4">
    <name type="scientific">Streptomyces subrutilus</name>
    <dbReference type="NCBI Taxonomy" id="36818"/>
    <lineage>
        <taxon>Bacteria</taxon>
        <taxon>Bacillati</taxon>
        <taxon>Actinomycetota</taxon>
        <taxon>Actinomycetes</taxon>
        <taxon>Kitasatosporales</taxon>
        <taxon>Streptomycetaceae</taxon>
        <taxon>Streptomyces</taxon>
    </lineage>
</organism>
<dbReference type="InterPro" id="IPR002711">
    <property type="entry name" value="HNH"/>
</dbReference>
<evidence type="ECO:0000313" key="3">
    <source>
        <dbReference type="EMBL" id="OEJ33029.1"/>
    </source>
</evidence>
<evidence type="ECO:0000313" key="4">
    <source>
        <dbReference type="Proteomes" id="UP000095705"/>
    </source>
</evidence>
<evidence type="ECO:0000259" key="2">
    <source>
        <dbReference type="SMART" id="SM00507"/>
    </source>
</evidence>
<reference evidence="3 4" key="1">
    <citation type="submission" date="2016-08" db="EMBL/GenBank/DDBJ databases">
        <title>The complete genome of Streptomyces subrutilus 10-1-1.</title>
        <authorList>
            <person name="Chen X."/>
        </authorList>
    </citation>
    <scope>NUCLEOTIDE SEQUENCE [LARGE SCALE GENOMIC DNA]</scope>
    <source>
        <strain evidence="3 4">10-1-1</strain>
    </source>
</reference>
<keyword evidence="4" id="KW-1185">Reference proteome</keyword>
<dbReference type="RefSeq" id="WP_069921282.1">
    <property type="nucleotide sequence ID" value="NZ_MEHK01000001.1"/>
</dbReference>
<feature type="region of interest" description="Disordered" evidence="1">
    <location>
        <begin position="185"/>
        <end position="257"/>
    </location>
</feature>
<dbReference type="GO" id="GO:0003676">
    <property type="term" value="F:nucleic acid binding"/>
    <property type="evidence" value="ECO:0007669"/>
    <property type="project" value="InterPro"/>
</dbReference>